<dbReference type="AlphaFoldDB" id="A0A1B9NTG6"/>
<organism evidence="1 2">
    <name type="scientific">Aliivibrio logei</name>
    <name type="common">Vibrio logei</name>
    <dbReference type="NCBI Taxonomy" id="688"/>
    <lineage>
        <taxon>Bacteria</taxon>
        <taxon>Pseudomonadati</taxon>
        <taxon>Pseudomonadota</taxon>
        <taxon>Gammaproteobacteria</taxon>
        <taxon>Vibrionales</taxon>
        <taxon>Vibrionaceae</taxon>
        <taxon>Aliivibrio</taxon>
    </lineage>
</organism>
<dbReference type="Proteomes" id="UP000093523">
    <property type="component" value="Unassembled WGS sequence"/>
</dbReference>
<proteinExistence type="predicted"/>
<name>A0A1B9NTG6_ALILO</name>
<gene>
    <name evidence="1" type="ORF">A6E04_19360</name>
</gene>
<evidence type="ECO:0000313" key="2">
    <source>
        <dbReference type="Proteomes" id="UP000093523"/>
    </source>
</evidence>
<accession>A0A1B9NTG6</accession>
<reference evidence="1 2" key="1">
    <citation type="submission" date="2016-06" db="EMBL/GenBank/DDBJ databases">
        <authorList>
            <person name="Kjaerup R.B."/>
            <person name="Dalgaard T.S."/>
            <person name="Juul-Madsen H.R."/>
        </authorList>
    </citation>
    <scope>NUCLEOTIDE SEQUENCE [LARGE SCALE GENOMIC DNA]</scope>
    <source>
        <strain evidence="1 2">1S159</strain>
    </source>
</reference>
<dbReference type="EMBL" id="MAJU01000031">
    <property type="protein sequence ID" value="OCH17014.1"/>
    <property type="molecule type" value="Genomic_DNA"/>
</dbReference>
<sequence length="67" mass="7330">MKVWTVPEAAKALPIDAKVKFFLSLSNKKDFHEGVVSSAPRIFLGEVVVSLYGHAGAFCVNHLELSE</sequence>
<dbReference type="OrthoDB" id="115647at135623"/>
<dbReference type="RefSeq" id="WP_065612141.1">
    <property type="nucleotide sequence ID" value="NZ_CAWMPN010000031.1"/>
</dbReference>
<comment type="caution">
    <text evidence="1">The sequence shown here is derived from an EMBL/GenBank/DDBJ whole genome shotgun (WGS) entry which is preliminary data.</text>
</comment>
<protein>
    <submittedName>
        <fullName evidence="1">Uncharacterized protein</fullName>
    </submittedName>
</protein>
<evidence type="ECO:0000313" key="1">
    <source>
        <dbReference type="EMBL" id="OCH17014.1"/>
    </source>
</evidence>
<dbReference type="STRING" id="688.A6E04_19360"/>